<keyword evidence="2" id="KW-1185">Reference proteome</keyword>
<name>A0A452Y1V5_AEGTS</name>
<evidence type="ECO:0000313" key="2">
    <source>
        <dbReference type="Proteomes" id="UP000015105"/>
    </source>
</evidence>
<reference evidence="2" key="2">
    <citation type="journal article" date="2017" name="Nat. Plants">
        <title>The Aegilops tauschii genome reveals multiple impacts of transposons.</title>
        <authorList>
            <person name="Zhao G."/>
            <person name="Zou C."/>
            <person name="Li K."/>
            <person name="Wang K."/>
            <person name="Li T."/>
            <person name="Gao L."/>
            <person name="Zhang X."/>
            <person name="Wang H."/>
            <person name="Yang Z."/>
            <person name="Liu X."/>
            <person name="Jiang W."/>
            <person name="Mao L."/>
            <person name="Kong X."/>
            <person name="Jiao Y."/>
            <person name="Jia J."/>
        </authorList>
    </citation>
    <scope>NUCLEOTIDE SEQUENCE [LARGE SCALE GENOMIC DNA]</scope>
    <source>
        <strain evidence="2">cv. AL8/78</strain>
    </source>
</reference>
<dbReference type="AlphaFoldDB" id="A0A452Y1V5"/>
<reference evidence="1" key="4">
    <citation type="submission" date="2019-03" db="UniProtKB">
        <authorList>
            <consortium name="EnsemblPlants"/>
        </authorList>
    </citation>
    <scope>IDENTIFICATION</scope>
</reference>
<reference evidence="2" key="1">
    <citation type="journal article" date="2014" name="Science">
        <title>Ancient hybridizations among the ancestral genomes of bread wheat.</title>
        <authorList>
            <consortium name="International Wheat Genome Sequencing Consortium,"/>
            <person name="Marcussen T."/>
            <person name="Sandve S.R."/>
            <person name="Heier L."/>
            <person name="Spannagl M."/>
            <person name="Pfeifer M."/>
            <person name="Jakobsen K.S."/>
            <person name="Wulff B.B."/>
            <person name="Steuernagel B."/>
            <person name="Mayer K.F."/>
            <person name="Olsen O.A."/>
        </authorList>
    </citation>
    <scope>NUCLEOTIDE SEQUENCE [LARGE SCALE GENOMIC DNA]</scope>
    <source>
        <strain evidence="2">cv. AL8/78</strain>
    </source>
</reference>
<sequence>SVSRILDSIMKLCLQFCWSIEQYETGANMFEIDHITEVLSHPTLSAFCEQIGMAHPHGCLS</sequence>
<dbReference type="Gramene" id="AET1Gv20255900.22">
    <property type="protein sequence ID" value="AET1Gv20255900.22"/>
    <property type="gene ID" value="AET1Gv20255900"/>
</dbReference>
<dbReference type="EnsemblPlants" id="AET1Gv20255900.22">
    <property type="protein sequence ID" value="AET1Gv20255900.22"/>
    <property type="gene ID" value="AET1Gv20255900"/>
</dbReference>
<evidence type="ECO:0000313" key="1">
    <source>
        <dbReference type="EnsemblPlants" id="AET1Gv20255900.22"/>
    </source>
</evidence>
<protein>
    <submittedName>
        <fullName evidence="1">Uncharacterized protein</fullName>
    </submittedName>
</protein>
<dbReference type="Proteomes" id="UP000015105">
    <property type="component" value="Chromosome 1D"/>
</dbReference>
<proteinExistence type="predicted"/>
<reference evidence="1" key="5">
    <citation type="journal article" date="2021" name="G3 (Bethesda)">
        <title>Aegilops tauschii genome assembly Aet v5.0 features greater sequence contiguity and improved annotation.</title>
        <authorList>
            <person name="Wang L."/>
            <person name="Zhu T."/>
            <person name="Rodriguez J.C."/>
            <person name="Deal K.R."/>
            <person name="Dubcovsky J."/>
            <person name="McGuire P.E."/>
            <person name="Lux T."/>
            <person name="Spannagl M."/>
            <person name="Mayer K.F.X."/>
            <person name="Baldrich P."/>
            <person name="Meyers B.C."/>
            <person name="Huo N."/>
            <person name="Gu Y.Q."/>
            <person name="Zhou H."/>
            <person name="Devos K.M."/>
            <person name="Bennetzen J.L."/>
            <person name="Unver T."/>
            <person name="Budak H."/>
            <person name="Gulick P.J."/>
            <person name="Galiba G."/>
            <person name="Kalapos B."/>
            <person name="Nelson D.R."/>
            <person name="Li P."/>
            <person name="You F.M."/>
            <person name="Luo M.C."/>
            <person name="Dvorak J."/>
        </authorList>
    </citation>
    <scope>NUCLEOTIDE SEQUENCE [LARGE SCALE GENOMIC DNA]</scope>
    <source>
        <strain evidence="1">cv. AL8/78</strain>
    </source>
</reference>
<organism evidence="1 2">
    <name type="scientific">Aegilops tauschii subsp. strangulata</name>
    <name type="common">Goatgrass</name>
    <dbReference type="NCBI Taxonomy" id="200361"/>
    <lineage>
        <taxon>Eukaryota</taxon>
        <taxon>Viridiplantae</taxon>
        <taxon>Streptophyta</taxon>
        <taxon>Embryophyta</taxon>
        <taxon>Tracheophyta</taxon>
        <taxon>Spermatophyta</taxon>
        <taxon>Magnoliopsida</taxon>
        <taxon>Liliopsida</taxon>
        <taxon>Poales</taxon>
        <taxon>Poaceae</taxon>
        <taxon>BOP clade</taxon>
        <taxon>Pooideae</taxon>
        <taxon>Triticodae</taxon>
        <taxon>Triticeae</taxon>
        <taxon>Triticinae</taxon>
        <taxon>Aegilops</taxon>
    </lineage>
</organism>
<reference evidence="1" key="3">
    <citation type="journal article" date="2017" name="Nature">
        <title>Genome sequence of the progenitor of the wheat D genome Aegilops tauschii.</title>
        <authorList>
            <person name="Luo M.C."/>
            <person name="Gu Y.Q."/>
            <person name="Puiu D."/>
            <person name="Wang H."/>
            <person name="Twardziok S.O."/>
            <person name="Deal K.R."/>
            <person name="Huo N."/>
            <person name="Zhu T."/>
            <person name="Wang L."/>
            <person name="Wang Y."/>
            <person name="McGuire P.E."/>
            <person name="Liu S."/>
            <person name="Long H."/>
            <person name="Ramasamy R.K."/>
            <person name="Rodriguez J.C."/>
            <person name="Van S.L."/>
            <person name="Yuan L."/>
            <person name="Wang Z."/>
            <person name="Xia Z."/>
            <person name="Xiao L."/>
            <person name="Anderson O.D."/>
            <person name="Ouyang S."/>
            <person name="Liang Y."/>
            <person name="Zimin A.V."/>
            <person name="Pertea G."/>
            <person name="Qi P."/>
            <person name="Bennetzen J.L."/>
            <person name="Dai X."/>
            <person name="Dawson M.W."/>
            <person name="Muller H.G."/>
            <person name="Kugler K."/>
            <person name="Rivarola-Duarte L."/>
            <person name="Spannagl M."/>
            <person name="Mayer K.F.X."/>
            <person name="Lu F.H."/>
            <person name="Bevan M.W."/>
            <person name="Leroy P."/>
            <person name="Li P."/>
            <person name="You F.M."/>
            <person name="Sun Q."/>
            <person name="Liu Z."/>
            <person name="Lyons E."/>
            <person name="Wicker T."/>
            <person name="Salzberg S.L."/>
            <person name="Devos K.M."/>
            <person name="Dvorak J."/>
        </authorList>
    </citation>
    <scope>NUCLEOTIDE SEQUENCE [LARGE SCALE GENOMIC DNA]</scope>
    <source>
        <strain evidence="1">cv. AL8/78</strain>
    </source>
</reference>
<accession>A0A452Y1V5</accession>